<protein>
    <submittedName>
        <fullName evidence="1">Uncharacterized protein</fullName>
    </submittedName>
</protein>
<sequence length="236" mass="25342">MYQVDGLTIWFRLGTTRACPSRLAYSPGGKPGIVANTAHEGTLPLPLVTRLVNNSLTLAAVIVLVRSTSELSHHLMEVTATSAGTVQTSALFGDSGICVMIPALTCPLLLTSIFTSSAALMLWKTSSLLFPTGLFFRKHCVFTPTDVDAQSYLTCPPGVSPVSLNVHSRLPKRSRTIFALVKVGAACAVPIPITEKTATAVSAMLECLVWFLSVCFMSVSFWPDTRPGRLVALWTN</sequence>
<reference evidence="1 2" key="1">
    <citation type="submission" date="2019-03" db="EMBL/GenBank/DDBJ databases">
        <title>Genomic Encyclopedia of Type Strains, Phase IV (KMG-IV): sequencing the most valuable type-strain genomes for metagenomic binning, comparative biology and taxonomic classification.</title>
        <authorList>
            <person name="Goeker M."/>
        </authorList>
    </citation>
    <scope>NUCLEOTIDE SEQUENCE [LARGE SCALE GENOMIC DNA]</scope>
    <source>
        <strain evidence="1 2">DSM 100309</strain>
    </source>
</reference>
<dbReference type="AlphaFoldDB" id="A0A4R3YGF2"/>
<name>A0A4R3YGF2_9PROT</name>
<keyword evidence="2" id="KW-1185">Reference proteome</keyword>
<dbReference type="EMBL" id="SMCO01000002">
    <property type="protein sequence ID" value="TCV89633.1"/>
    <property type="molecule type" value="Genomic_DNA"/>
</dbReference>
<organism evidence="1 2">
    <name type="scientific">Sulfurirhabdus autotrophica</name>
    <dbReference type="NCBI Taxonomy" id="1706046"/>
    <lineage>
        <taxon>Bacteria</taxon>
        <taxon>Pseudomonadati</taxon>
        <taxon>Pseudomonadota</taxon>
        <taxon>Betaproteobacteria</taxon>
        <taxon>Nitrosomonadales</taxon>
        <taxon>Sulfuricellaceae</taxon>
        <taxon>Sulfurirhabdus</taxon>
    </lineage>
</organism>
<evidence type="ECO:0000313" key="1">
    <source>
        <dbReference type="EMBL" id="TCV89633.1"/>
    </source>
</evidence>
<proteinExistence type="predicted"/>
<accession>A0A4R3YGF2</accession>
<evidence type="ECO:0000313" key="2">
    <source>
        <dbReference type="Proteomes" id="UP000295367"/>
    </source>
</evidence>
<gene>
    <name evidence="1" type="ORF">EDC63_102153</name>
</gene>
<comment type="caution">
    <text evidence="1">The sequence shown here is derived from an EMBL/GenBank/DDBJ whole genome shotgun (WGS) entry which is preliminary data.</text>
</comment>
<dbReference type="Proteomes" id="UP000295367">
    <property type="component" value="Unassembled WGS sequence"/>
</dbReference>